<dbReference type="AlphaFoldDB" id="A0A9D4I7K1"/>
<accession>A0A9D4I7K1</accession>
<gene>
    <name evidence="1" type="ORF">DPMN_184599</name>
</gene>
<reference evidence="1" key="1">
    <citation type="journal article" date="2019" name="bioRxiv">
        <title>The Genome of the Zebra Mussel, Dreissena polymorpha: A Resource for Invasive Species Research.</title>
        <authorList>
            <person name="McCartney M.A."/>
            <person name="Auch B."/>
            <person name="Kono T."/>
            <person name="Mallez S."/>
            <person name="Zhang Y."/>
            <person name="Obille A."/>
            <person name="Becker A."/>
            <person name="Abrahante J.E."/>
            <person name="Garbe J."/>
            <person name="Badalamenti J.P."/>
            <person name="Herman A."/>
            <person name="Mangelson H."/>
            <person name="Liachko I."/>
            <person name="Sullivan S."/>
            <person name="Sone E.D."/>
            <person name="Koren S."/>
            <person name="Silverstein K.A.T."/>
            <person name="Beckman K.B."/>
            <person name="Gohl D.M."/>
        </authorList>
    </citation>
    <scope>NUCLEOTIDE SEQUENCE</scope>
    <source>
        <strain evidence="1">Duluth1</strain>
        <tissue evidence="1">Whole animal</tissue>
    </source>
</reference>
<comment type="caution">
    <text evidence="1">The sequence shown here is derived from an EMBL/GenBank/DDBJ whole genome shotgun (WGS) entry which is preliminary data.</text>
</comment>
<dbReference type="Proteomes" id="UP000828390">
    <property type="component" value="Unassembled WGS sequence"/>
</dbReference>
<reference evidence="1" key="2">
    <citation type="submission" date="2020-11" db="EMBL/GenBank/DDBJ databases">
        <authorList>
            <person name="McCartney M.A."/>
            <person name="Auch B."/>
            <person name="Kono T."/>
            <person name="Mallez S."/>
            <person name="Becker A."/>
            <person name="Gohl D.M."/>
            <person name="Silverstein K.A.T."/>
            <person name="Koren S."/>
            <person name="Bechman K.B."/>
            <person name="Herman A."/>
            <person name="Abrahante J.E."/>
            <person name="Garbe J."/>
        </authorList>
    </citation>
    <scope>NUCLEOTIDE SEQUENCE</scope>
    <source>
        <strain evidence="1">Duluth1</strain>
        <tissue evidence="1">Whole animal</tissue>
    </source>
</reference>
<dbReference type="EMBL" id="JAIWYP010000010">
    <property type="protein sequence ID" value="KAH3750083.1"/>
    <property type="molecule type" value="Genomic_DNA"/>
</dbReference>
<evidence type="ECO:0000313" key="2">
    <source>
        <dbReference type="Proteomes" id="UP000828390"/>
    </source>
</evidence>
<evidence type="ECO:0000313" key="1">
    <source>
        <dbReference type="EMBL" id="KAH3750083.1"/>
    </source>
</evidence>
<keyword evidence="2" id="KW-1185">Reference proteome</keyword>
<protein>
    <submittedName>
        <fullName evidence="1">Uncharacterized protein</fullName>
    </submittedName>
</protein>
<organism evidence="1 2">
    <name type="scientific">Dreissena polymorpha</name>
    <name type="common">Zebra mussel</name>
    <name type="synonym">Mytilus polymorpha</name>
    <dbReference type="NCBI Taxonomy" id="45954"/>
    <lineage>
        <taxon>Eukaryota</taxon>
        <taxon>Metazoa</taxon>
        <taxon>Spiralia</taxon>
        <taxon>Lophotrochozoa</taxon>
        <taxon>Mollusca</taxon>
        <taxon>Bivalvia</taxon>
        <taxon>Autobranchia</taxon>
        <taxon>Heteroconchia</taxon>
        <taxon>Euheterodonta</taxon>
        <taxon>Imparidentia</taxon>
        <taxon>Neoheterodontei</taxon>
        <taxon>Myida</taxon>
        <taxon>Dreissenoidea</taxon>
        <taxon>Dreissenidae</taxon>
        <taxon>Dreissena</taxon>
    </lineage>
</organism>
<proteinExistence type="predicted"/>
<sequence>MVTIHKFERIHFSNISSADPKWMDMAPAVQQVFNKTDHARWEYKGKMAFNRHKARSLGFEKGGPNFPNNDYYLASKW</sequence>
<name>A0A9D4I7K1_DREPO</name>